<keyword evidence="2" id="KW-1003">Cell membrane</keyword>
<dbReference type="Pfam" id="PF07690">
    <property type="entry name" value="MFS_1"/>
    <property type="match status" value="1"/>
</dbReference>
<evidence type="ECO:0000256" key="5">
    <source>
        <dbReference type="ARBA" id="ARBA00023136"/>
    </source>
</evidence>
<feature type="transmembrane region" description="Helical" evidence="6">
    <location>
        <begin position="157"/>
        <end position="174"/>
    </location>
</feature>
<protein>
    <submittedName>
        <fullName evidence="7">Major Facilitator Superfamily transporter</fullName>
    </submittedName>
</protein>
<keyword evidence="4 6" id="KW-1133">Transmembrane helix</keyword>
<organism evidence="7 8">
    <name type="scientific">Chamaesiphon minutus (strain ATCC 27169 / PCC 6605)</name>
    <dbReference type="NCBI Taxonomy" id="1173020"/>
    <lineage>
        <taxon>Bacteria</taxon>
        <taxon>Bacillati</taxon>
        <taxon>Cyanobacteriota</taxon>
        <taxon>Cyanophyceae</taxon>
        <taxon>Gomontiellales</taxon>
        <taxon>Chamaesiphonaceae</taxon>
        <taxon>Chamaesiphon</taxon>
    </lineage>
</organism>
<gene>
    <name evidence="7" type="ORF">Cha6605_2628</name>
</gene>
<feature type="transmembrane region" description="Helical" evidence="6">
    <location>
        <begin position="233"/>
        <end position="250"/>
    </location>
</feature>
<evidence type="ECO:0000256" key="2">
    <source>
        <dbReference type="ARBA" id="ARBA00022475"/>
    </source>
</evidence>
<feature type="transmembrane region" description="Helical" evidence="6">
    <location>
        <begin position="7"/>
        <end position="27"/>
    </location>
</feature>
<feature type="transmembrane region" description="Helical" evidence="6">
    <location>
        <begin position="324"/>
        <end position="347"/>
    </location>
</feature>
<dbReference type="InterPro" id="IPR036259">
    <property type="entry name" value="MFS_trans_sf"/>
</dbReference>
<dbReference type="PANTHER" id="PTHR23513:SF6">
    <property type="entry name" value="MAJOR FACILITATOR SUPERFAMILY ASSOCIATED DOMAIN-CONTAINING PROTEIN"/>
    <property type="match status" value="1"/>
</dbReference>
<keyword evidence="8" id="KW-1185">Reference proteome</keyword>
<evidence type="ECO:0000256" key="6">
    <source>
        <dbReference type="SAM" id="Phobius"/>
    </source>
</evidence>
<feature type="transmembrane region" description="Helical" evidence="6">
    <location>
        <begin position="270"/>
        <end position="292"/>
    </location>
</feature>
<dbReference type="GO" id="GO:0005886">
    <property type="term" value="C:plasma membrane"/>
    <property type="evidence" value="ECO:0007669"/>
    <property type="project" value="UniProtKB-SubCell"/>
</dbReference>
<dbReference type="PANTHER" id="PTHR23513">
    <property type="entry name" value="INTEGRAL MEMBRANE EFFLUX PROTEIN-RELATED"/>
    <property type="match status" value="1"/>
</dbReference>
<feature type="transmembrane region" description="Helical" evidence="6">
    <location>
        <begin position="359"/>
        <end position="382"/>
    </location>
</feature>
<evidence type="ECO:0000256" key="4">
    <source>
        <dbReference type="ARBA" id="ARBA00022989"/>
    </source>
</evidence>
<dbReference type="STRING" id="1173020.Cha6605_2628"/>
<feature type="transmembrane region" description="Helical" evidence="6">
    <location>
        <begin position="299"/>
        <end position="318"/>
    </location>
</feature>
<dbReference type="SUPFAM" id="SSF103473">
    <property type="entry name" value="MFS general substrate transporter"/>
    <property type="match status" value="1"/>
</dbReference>
<dbReference type="eggNOG" id="COG0477">
    <property type="taxonomic scope" value="Bacteria"/>
</dbReference>
<dbReference type="EMBL" id="CP003600">
    <property type="protein sequence ID" value="AFY93673.1"/>
    <property type="molecule type" value="Genomic_DNA"/>
</dbReference>
<dbReference type="RefSeq" id="WP_015159819.1">
    <property type="nucleotide sequence ID" value="NC_019697.1"/>
</dbReference>
<evidence type="ECO:0000313" key="8">
    <source>
        <dbReference type="Proteomes" id="UP000010366"/>
    </source>
</evidence>
<feature type="transmembrane region" description="Helical" evidence="6">
    <location>
        <begin position="88"/>
        <end position="109"/>
    </location>
</feature>
<dbReference type="GO" id="GO:0022857">
    <property type="term" value="F:transmembrane transporter activity"/>
    <property type="evidence" value="ECO:0007669"/>
    <property type="project" value="InterPro"/>
</dbReference>
<keyword evidence="5 6" id="KW-0472">Membrane</keyword>
<feature type="transmembrane region" description="Helical" evidence="6">
    <location>
        <begin position="412"/>
        <end position="433"/>
    </location>
</feature>
<dbReference type="HOGENOM" id="CLU_034180_16_0_3"/>
<accession>K9UG77</accession>
<dbReference type="CDD" id="cd06173">
    <property type="entry name" value="MFS_MefA_like"/>
    <property type="match status" value="1"/>
</dbReference>
<dbReference type="InterPro" id="IPR011701">
    <property type="entry name" value="MFS"/>
</dbReference>
<keyword evidence="3 6" id="KW-0812">Transmembrane</keyword>
<dbReference type="AlphaFoldDB" id="K9UG77"/>
<feature type="transmembrane region" description="Helical" evidence="6">
    <location>
        <begin position="180"/>
        <end position="200"/>
    </location>
</feature>
<dbReference type="Proteomes" id="UP000010366">
    <property type="component" value="Chromosome"/>
</dbReference>
<comment type="subcellular location">
    <subcellularLocation>
        <location evidence="1">Cell membrane</location>
        <topology evidence="1">Multi-pass membrane protein</topology>
    </subcellularLocation>
</comment>
<dbReference type="KEGG" id="cmp:Cha6605_2628"/>
<evidence type="ECO:0000256" key="1">
    <source>
        <dbReference type="ARBA" id="ARBA00004651"/>
    </source>
</evidence>
<evidence type="ECO:0000313" key="7">
    <source>
        <dbReference type="EMBL" id="AFY93673.1"/>
    </source>
</evidence>
<reference evidence="7 8" key="1">
    <citation type="submission" date="2012-05" db="EMBL/GenBank/DDBJ databases">
        <title>Finished chromosome of genome of Chamaesiphon sp. PCC 6605.</title>
        <authorList>
            <consortium name="US DOE Joint Genome Institute"/>
            <person name="Gugger M."/>
            <person name="Coursin T."/>
            <person name="Rippka R."/>
            <person name="Tandeau De Marsac N."/>
            <person name="Huntemann M."/>
            <person name="Wei C.-L."/>
            <person name="Han J."/>
            <person name="Detter J.C."/>
            <person name="Han C."/>
            <person name="Tapia R."/>
            <person name="Chen A."/>
            <person name="Kyrpides N."/>
            <person name="Mavromatis K."/>
            <person name="Markowitz V."/>
            <person name="Szeto E."/>
            <person name="Ivanova N."/>
            <person name="Pagani I."/>
            <person name="Pati A."/>
            <person name="Goodwin L."/>
            <person name="Nordberg H.P."/>
            <person name="Cantor M.N."/>
            <person name="Hua S.X."/>
            <person name="Woyke T."/>
            <person name="Kerfeld C.A."/>
        </authorList>
    </citation>
    <scope>NUCLEOTIDE SEQUENCE [LARGE SCALE GENOMIC DNA]</scope>
    <source>
        <strain evidence="8">ATCC 27169 / PCC 6605</strain>
    </source>
</reference>
<evidence type="ECO:0000256" key="3">
    <source>
        <dbReference type="ARBA" id="ARBA00022692"/>
    </source>
</evidence>
<dbReference type="Gene3D" id="1.20.1250.20">
    <property type="entry name" value="MFS general substrate transporter like domains"/>
    <property type="match status" value="1"/>
</dbReference>
<sequence length="458" mass="48660">MAIDYRYVVTSLLILKIFAVRIFTILWSGQMASAIGTEMTQFALTIWIWQQTQTTTAIALLSFFFLLPQISISLLAGIIIDRFNRQKLMIFSDVCVGACTITIGLLHSIGSLQIWHLYGLAVIYGCCGQLQGLAFSASISSIVDRKHYSRVSSMRTLIMYGGTIIAPALVGSLYPSIGLMGIIAIDLATFIIGISTVLIVRIPQVKSSPSDRNDGKTIWQQLFWGIDYIRARPSLVAITTIFCLFLFAYQTSETLYPPMILARTGSNAQILSTVAISAGIGGVVGAVVLSIVGGVPRQIQGMLIAFIGVGLGSLALGLGQTQAVWMLAQFFAACCIPLAYSSTDAIWYTKVEPAVQGRVLAAAHTIGSIVGALASLIAGVLADRVFEPLMNSGNSIALALSPLFGTGKGSGIALLVTISAIAMVSIGIGGNAFPNLRNAEALLPDCDRPNPDSGELNL</sequence>
<feature type="transmembrane region" description="Helical" evidence="6">
    <location>
        <begin position="115"/>
        <end position="136"/>
    </location>
</feature>
<proteinExistence type="predicted"/>
<name>K9UG77_CHAP6</name>